<evidence type="ECO:0000256" key="4">
    <source>
        <dbReference type="ARBA" id="ARBA00023002"/>
    </source>
</evidence>
<dbReference type="PANTHER" id="PTHR13887">
    <property type="entry name" value="GLUTATHIONE S-TRANSFERASE KAPPA"/>
    <property type="match status" value="1"/>
</dbReference>
<feature type="chain" id="PRO_5012992081" evidence="7">
    <location>
        <begin position="25"/>
        <end position="207"/>
    </location>
</feature>
<dbReference type="Pfam" id="PF13462">
    <property type="entry name" value="Thioredoxin_4"/>
    <property type="match status" value="1"/>
</dbReference>
<evidence type="ECO:0000256" key="5">
    <source>
        <dbReference type="ARBA" id="ARBA00023157"/>
    </source>
</evidence>
<comment type="similarity">
    <text evidence="2">Belongs to the thioredoxin family. DsbA subfamily.</text>
</comment>
<gene>
    <name evidence="9" type="ORF">COB13_02335</name>
</gene>
<dbReference type="InterPro" id="IPR012336">
    <property type="entry name" value="Thioredoxin-like_fold"/>
</dbReference>
<comment type="caution">
    <text evidence="9">The sequence shown here is derived from an EMBL/GenBank/DDBJ whole genome shotgun (WGS) entry which is preliminary data.</text>
</comment>
<dbReference type="Gene3D" id="3.40.30.10">
    <property type="entry name" value="Glutaredoxin"/>
    <property type="match status" value="1"/>
</dbReference>
<keyword evidence="4" id="KW-0560">Oxidoreductase</keyword>
<dbReference type="InterPro" id="IPR013766">
    <property type="entry name" value="Thioredoxin_domain"/>
</dbReference>
<evidence type="ECO:0000256" key="1">
    <source>
        <dbReference type="ARBA" id="ARBA00003565"/>
    </source>
</evidence>
<protein>
    <submittedName>
        <fullName evidence="9">Disulfide bond formation protein DsbA</fullName>
    </submittedName>
</protein>
<sequence length="207" mass="22972">MKLGKLFGLAALAIGITFASSALAADTGPLYENIKIEDHVMGNPDAKVTIVEYASLTCPHCANFHENTFKKFKTNYIDTGKVKFIYRNFHLDQLAFAGAMLAECAPKDQYFPIVDLIFTNQQKWIRAEKQFAEMVGILKLVGYSDEKVNECFAQKETISDLLDDRKYATETLDVNSTPTLFINGEKQDGGNTGYEAFSATVDALLAE</sequence>
<evidence type="ECO:0000256" key="6">
    <source>
        <dbReference type="ARBA" id="ARBA00023284"/>
    </source>
</evidence>
<evidence type="ECO:0000256" key="7">
    <source>
        <dbReference type="SAM" id="SignalP"/>
    </source>
</evidence>
<keyword evidence="3 7" id="KW-0732">Signal</keyword>
<dbReference type="AlphaFoldDB" id="A0A2A4Z991"/>
<accession>A0A2A4Z991</accession>
<keyword evidence="6" id="KW-0676">Redox-active center</keyword>
<dbReference type="SUPFAM" id="SSF52833">
    <property type="entry name" value="Thioredoxin-like"/>
    <property type="match status" value="1"/>
</dbReference>
<evidence type="ECO:0000313" key="9">
    <source>
        <dbReference type="EMBL" id="PCJ03481.1"/>
    </source>
</evidence>
<dbReference type="PROSITE" id="PS51352">
    <property type="entry name" value="THIOREDOXIN_2"/>
    <property type="match status" value="1"/>
</dbReference>
<dbReference type="PANTHER" id="PTHR13887:SF14">
    <property type="entry name" value="DISULFIDE BOND FORMATION PROTEIN D"/>
    <property type="match status" value="1"/>
</dbReference>
<comment type="function">
    <text evidence="1">May be required for disulfide bond formation in some proteins.</text>
</comment>
<reference evidence="9" key="2">
    <citation type="journal article" date="2018" name="ISME J.">
        <title>A dynamic microbial community with high functional redundancy inhabits the cold, oxic subseafloor aquifer.</title>
        <authorList>
            <person name="Tully B.J."/>
            <person name="Wheat C.G."/>
            <person name="Glazer B.T."/>
            <person name="Huber J.A."/>
        </authorList>
    </citation>
    <scope>NUCLEOTIDE SEQUENCE</scope>
    <source>
        <strain evidence="9">NORP83</strain>
    </source>
</reference>
<keyword evidence="5" id="KW-1015">Disulfide bond</keyword>
<dbReference type="CDD" id="cd02972">
    <property type="entry name" value="DsbA_family"/>
    <property type="match status" value="1"/>
</dbReference>
<name>A0A2A4Z991_9PROT</name>
<reference key="1">
    <citation type="submission" date="2017-08" db="EMBL/GenBank/DDBJ databases">
        <title>A dynamic microbial community with high functional redundancy inhabits the cold, oxic subseafloor aquifer.</title>
        <authorList>
            <person name="Tully B.J."/>
            <person name="Wheat C.G."/>
            <person name="Glazer B.T."/>
            <person name="Huber J.A."/>
        </authorList>
    </citation>
    <scope>NUCLEOTIDE SEQUENCE [LARGE SCALE GENOMIC DNA]</scope>
</reference>
<feature type="signal peptide" evidence="7">
    <location>
        <begin position="1"/>
        <end position="24"/>
    </location>
</feature>
<dbReference type="InterPro" id="IPR036249">
    <property type="entry name" value="Thioredoxin-like_sf"/>
</dbReference>
<proteinExistence type="inferred from homology"/>
<organism evidence="9">
    <name type="scientific">OCS116 cluster bacterium</name>
    <dbReference type="NCBI Taxonomy" id="2030921"/>
    <lineage>
        <taxon>Bacteria</taxon>
        <taxon>Pseudomonadati</taxon>
        <taxon>Pseudomonadota</taxon>
        <taxon>Alphaproteobacteria</taxon>
        <taxon>OCS116 cluster</taxon>
    </lineage>
</organism>
<evidence type="ECO:0000259" key="8">
    <source>
        <dbReference type="PROSITE" id="PS51352"/>
    </source>
</evidence>
<evidence type="ECO:0000256" key="3">
    <source>
        <dbReference type="ARBA" id="ARBA00022729"/>
    </source>
</evidence>
<dbReference type="EMBL" id="NVUS01000002">
    <property type="protein sequence ID" value="PCJ03481.1"/>
    <property type="molecule type" value="Genomic_DNA"/>
</dbReference>
<evidence type="ECO:0000256" key="2">
    <source>
        <dbReference type="ARBA" id="ARBA00005791"/>
    </source>
</evidence>
<feature type="domain" description="Thioredoxin" evidence="8">
    <location>
        <begin position="12"/>
        <end position="206"/>
    </location>
</feature>
<dbReference type="GO" id="GO:0016491">
    <property type="term" value="F:oxidoreductase activity"/>
    <property type="evidence" value="ECO:0007669"/>
    <property type="project" value="UniProtKB-KW"/>
</dbReference>